<sequence length="419" mass="45283">MANLRTDSPLSRRIASAFLDFLKSVEPASGVDSESIEVISECVEEVFKFKSSSIDDRTPPGLLVDLFSSIAANGQHGFKSAYGESSAAPMAAAQNTSNGNTSETLRSMSEELSGDNHIGGVANDELFGQFCGALERIHFFKATPAGDDDHVQLAKAKRIFDDALVVAIKSGISITDAKSIAETLKLQGNQAMHSKSYTDAVDIYTCAIALCQNNAIYYCNRAAAYTQIHEYSEAIEDCKKSIEIDPRYSKAYSRLGMAYYAQGNYSDAINLGYLKALELDPNNSSIRENIRVAEQKLREEFLRMGNDQGTEARLGQDPENQSPGSRHRNGGASSFTFGTNLPAGFANMFMNMASNGQSNRERSDNAAPEGSLNEPEIRVGGNISLNVGENVPEEVSGALRSVMEMFSSSQGPQGNAHRG</sequence>
<keyword evidence="2 3" id="KW-0802">TPR repeat</keyword>
<dbReference type="Gene3D" id="1.20.5.420">
    <property type="entry name" value="Immunoglobulin FC, subunit C"/>
    <property type="match status" value="1"/>
</dbReference>
<dbReference type="GO" id="GO:0006620">
    <property type="term" value="P:post-translational protein targeting to endoplasmic reticulum membrane"/>
    <property type="evidence" value="ECO:0007669"/>
    <property type="project" value="TreeGrafter"/>
</dbReference>
<dbReference type="Proteomes" id="UP000825729">
    <property type="component" value="Unassembled WGS sequence"/>
</dbReference>
<keyword evidence="6" id="KW-1185">Reference proteome</keyword>
<evidence type="ECO:0008006" key="7">
    <source>
        <dbReference type="Google" id="ProtNLM"/>
    </source>
</evidence>
<dbReference type="PANTHER" id="PTHR45831:SF2">
    <property type="entry name" value="LD24721P"/>
    <property type="match status" value="1"/>
</dbReference>
<dbReference type="InterPro" id="IPR013105">
    <property type="entry name" value="TPR_2"/>
</dbReference>
<comment type="caution">
    <text evidence="5">The sequence shown here is derived from an EMBL/GenBank/DDBJ whole genome shotgun (WGS) entry which is preliminary data.</text>
</comment>
<feature type="region of interest" description="Disordered" evidence="4">
    <location>
        <begin position="306"/>
        <end position="336"/>
    </location>
</feature>
<keyword evidence="1" id="KW-0677">Repeat</keyword>
<evidence type="ECO:0000256" key="2">
    <source>
        <dbReference type="ARBA" id="ARBA00022803"/>
    </source>
</evidence>
<proteinExistence type="predicted"/>
<dbReference type="Gene3D" id="1.25.40.10">
    <property type="entry name" value="Tetratricopeptide repeat domain"/>
    <property type="match status" value="1"/>
</dbReference>
<dbReference type="InterPro" id="IPR019734">
    <property type="entry name" value="TPR_rpt"/>
</dbReference>
<evidence type="ECO:0000313" key="6">
    <source>
        <dbReference type="Proteomes" id="UP000825729"/>
    </source>
</evidence>
<dbReference type="PROSITE" id="PS50005">
    <property type="entry name" value="TPR"/>
    <property type="match status" value="2"/>
</dbReference>
<dbReference type="FunFam" id="1.25.40.10:FF:000330">
    <property type="entry name" value="Tetratricopeptide repeat (TPR)-like superfamily protein"/>
    <property type="match status" value="1"/>
</dbReference>
<dbReference type="GO" id="GO:0072380">
    <property type="term" value="C:TRC complex"/>
    <property type="evidence" value="ECO:0007669"/>
    <property type="project" value="TreeGrafter"/>
</dbReference>
<dbReference type="EMBL" id="JAINDJ010000006">
    <property type="protein sequence ID" value="KAG9444022.1"/>
    <property type="molecule type" value="Genomic_DNA"/>
</dbReference>
<dbReference type="SUPFAM" id="SSF48452">
    <property type="entry name" value="TPR-like"/>
    <property type="match status" value="1"/>
</dbReference>
<name>A0AAV7E5E5_ARIFI</name>
<dbReference type="InterPro" id="IPR011990">
    <property type="entry name" value="TPR-like_helical_dom_sf"/>
</dbReference>
<evidence type="ECO:0000256" key="1">
    <source>
        <dbReference type="ARBA" id="ARBA00022737"/>
    </source>
</evidence>
<evidence type="ECO:0000256" key="4">
    <source>
        <dbReference type="SAM" id="MobiDB-lite"/>
    </source>
</evidence>
<organism evidence="5 6">
    <name type="scientific">Aristolochia fimbriata</name>
    <name type="common">White veined hardy Dutchman's pipe vine</name>
    <dbReference type="NCBI Taxonomy" id="158543"/>
    <lineage>
        <taxon>Eukaryota</taxon>
        <taxon>Viridiplantae</taxon>
        <taxon>Streptophyta</taxon>
        <taxon>Embryophyta</taxon>
        <taxon>Tracheophyta</taxon>
        <taxon>Spermatophyta</taxon>
        <taxon>Magnoliopsida</taxon>
        <taxon>Magnoliidae</taxon>
        <taxon>Piperales</taxon>
        <taxon>Aristolochiaceae</taxon>
        <taxon>Aristolochia</taxon>
    </lineage>
</organism>
<dbReference type="Pfam" id="PF00515">
    <property type="entry name" value="TPR_1"/>
    <property type="match status" value="1"/>
</dbReference>
<dbReference type="InterPro" id="IPR047150">
    <property type="entry name" value="SGT"/>
</dbReference>
<feature type="region of interest" description="Disordered" evidence="4">
    <location>
        <begin position="355"/>
        <end position="377"/>
    </location>
</feature>
<accession>A0AAV7E5E5</accession>
<dbReference type="SMART" id="SM00028">
    <property type="entry name" value="TPR"/>
    <property type="match status" value="3"/>
</dbReference>
<feature type="repeat" description="TPR" evidence="3">
    <location>
        <begin position="215"/>
        <end position="248"/>
    </location>
</feature>
<evidence type="ECO:0000313" key="5">
    <source>
        <dbReference type="EMBL" id="KAG9444022.1"/>
    </source>
</evidence>
<dbReference type="AlphaFoldDB" id="A0AAV7E5E5"/>
<reference evidence="5 6" key="1">
    <citation type="submission" date="2021-07" db="EMBL/GenBank/DDBJ databases">
        <title>The Aristolochia fimbriata genome: insights into angiosperm evolution, floral development and chemical biosynthesis.</title>
        <authorList>
            <person name="Jiao Y."/>
        </authorList>
    </citation>
    <scope>NUCLEOTIDE SEQUENCE [LARGE SCALE GENOMIC DNA]</scope>
    <source>
        <strain evidence="5">IBCAS-2021</strain>
        <tissue evidence="5">Leaf</tissue>
    </source>
</reference>
<feature type="repeat" description="TPR" evidence="3">
    <location>
        <begin position="249"/>
        <end position="283"/>
    </location>
</feature>
<evidence type="ECO:0000256" key="3">
    <source>
        <dbReference type="PROSITE-ProRule" id="PRU00339"/>
    </source>
</evidence>
<dbReference type="Pfam" id="PF07719">
    <property type="entry name" value="TPR_2"/>
    <property type="match status" value="1"/>
</dbReference>
<gene>
    <name evidence="5" type="ORF">H6P81_015362</name>
</gene>
<dbReference type="GO" id="GO:0016020">
    <property type="term" value="C:membrane"/>
    <property type="evidence" value="ECO:0007669"/>
    <property type="project" value="TreeGrafter"/>
</dbReference>
<dbReference type="GO" id="GO:0060090">
    <property type="term" value="F:molecular adaptor activity"/>
    <property type="evidence" value="ECO:0007669"/>
    <property type="project" value="TreeGrafter"/>
</dbReference>
<dbReference type="PANTHER" id="PTHR45831">
    <property type="entry name" value="LD24721P"/>
    <property type="match status" value="1"/>
</dbReference>
<protein>
    <recommendedName>
        <fullName evidence="7">SGTA homodimerisation domain-containing protein</fullName>
    </recommendedName>
</protein>